<evidence type="ECO:0000256" key="2">
    <source>
        <dbReference type="ARBA" id="ARBA00023002"/>
    </source>
</evidence>
<protein>
    <recommendedName>
        <fullName evidence="4">Adenosine 5'-phosphosulfate reductase</fullName>
        <shortName evidence="4">APS reductase</shortName>
        <ecNumber evidence="4">1.8.4.10</ecNumber>
    </recommendedName>
    <alternativeName>
        <fullName evidence="4">5'-adenylylsulfate reductase</fullName>
    </alternativeName>
    <alternativeName>
        <fullName evidence="4">Thioredoxin-dependent 5'-adenylylsulfate reductase</fullName>
    </alternativeName>
</protein>
<dbReference type="GO" id="GO:0043866">
    <property type="term" value="F:adenylyl-sulfate reductase (thioredoxin) activity"/>
    <property type="evidence" value="ECO:0007669"/>
    <property type="project" value="UniProtKB-EC"/>
</dbReference>
<dbReference type="STRING" id="988821.SAMN05421867_105195"/>
<evidence type="ECO:0000256" key="1">
    <source>
        <dbReference type="ARBA" id="ARBA00009732"/>
    </source>
</evidence>
<dbReference type="GO" id="GO:0005737">
    <property type="term" value="C:cytoplasm"/>
    <property type="evidence" value="ECO:0007669"/>
    <property type="project" value="UniProtKB-SubCell"/>
</dbReference>
<dbReference type="GO" id="GO:0019379">
    <property type="term" value="P:sulfate assimilation, phosphoadenylyl sulfate reduction by phosphoadenylyl-sulfate reductase (thioredoxin)"/>
    <property type="evidence" value="ECO:0007669"/>
    <property type="project" value="UniProtKB-UniRule"/>
</dbReference>
<dbReference type="SUPFAM" id="SSF52402">
    <property type="entry name" value="Adenine nucleotide alpha hydrolases-like"/>
    <property type="match status" value="1"/>
</dbReference>
<sequence>MSSTTSTSTSTAPRVGVADHVAGHDPAADDALRALALEAEARFAALEADAPDTYEARVDLAARALRWAHGTFGDDLVVASSMGDEVLVHLASQTAPGVDVLFLDTGYHFAETLGTRDAVAATLPVTVRTVLPLLTVAQQDAQHGPRLHDRDPDACCAIRKVEPLQRGLAPYRAWVTGMRRADAPTRTDITLVGWDARRGKVKLNPVAAWTDDDVQRFAAENGVLMNLLRDAGYASIGCEPCTRPVAPGEDARAGRWAGRAKTECGLHT</sequence>
<dbReference type="InterPro" id="IPR002500">
    <property type="entry name" value="PAPS_reduct_dom"/>
</dbReference>
<evidence type="ECO:0000259" key="5">
    <source>
        <dbReference type="Pfam" id="PF01507"/>
    </source>
</evidence>
<proteinExistence type="inferred from homology"/>
<gene>
    <name evidence="4" type="primary">cysH</name>
    <name evidence="6" type="ORF">SAMN05421867_105195</name>
</gene>
<feature type="binding site" evidence="4">
    <location>
        <position position="241"/>
    </location>
    <ligand>
        <name>[4Fe-4S] cluster</name>
        <dbReference type="ChEBI" id="CHEBI:49883"/>
    </ligand>
</feature>
<feature type="binding site" evidence="4">
    <location>
        <position position="156"/>
    </location>
    <ligand>
        <name>[4Fe-4S] cluster</name>
        <dbReference type="ChEBI" id="CHEBI:49883"/>
    </ligand>
</feature>
<dbReference type="PANTHER" id="PTHR46509:SF1">
    <property type="entry name" value="PHOSPHOADENOSINE PHOSPHOSULFATE REDUCTASE"/>
    <property type="match status" value="1"/>
</dbReference>
<comment type="similarity">
    <text evidence="1 4">Belongs to the PAPS reductase family. CysH subfamily.</text>
</comment>
<keyword evidence="4" id="KW-0411">Iron-sulfur</keyword>
<dbReference type="Pfam" id="PF01507">
    <property type="entry name" value="PAPS_reduct"/>
    <property type="match status" value="1"/>
</dbReference>
<dbReference type="Gene3D" id="3.40.50.620">
    <property type="entry name" value="HUPs"/>
    <property type="match status" value="1"/>
</dbReference>
<dbReference type="Proteomes" id="UP000199012">
    <property type="component" value="Unassembled WGS sequence"/>
</dbReference>
<evidence type="ECO:0000313" key="6">
    <source>
        <dbReference type="EMBL" id="SFB02795.1"/>
    </source>
</evidence>
<keyword evidence="7" id="KW-1185">Reference proteome</keyword>
<name>A0A1I0XP19_9CELL</name>
<comment type="pathway">
    <text evidence="3 4">Sulfur metabolism; hydrogen sulfide biosynthesis; sulfite from sulfate.</text>
</comment>
<dbReference type="GO" id="GO:0051539">
    <property type="term" value="F:4 iron, 4 sulfur cluster binding"/>
    <property type="evidence" value="ECO:0007669"/>
    <property type="project" value="UniProtKB-UniRule"/>
</dbReference>
<evidence type="ECO:0000313" key="7">
    <source>
        <dbReference type="Proteomes" id="UP000199012"/>
    </source>
</evidence>
<feature type="binding site" evidence="4">
    <location>
        <position position="155"/>
    </location>
    <ligand>
        <name>[4Fe-4S] cluster</name>
        <dbReference type="ChEBI" id="CHEBI:49883"/>
    </ligand>
</feature>
<accession>A0A1I0XP19</accession>
<comment type="catalytic activity">
    <reaction evidence="4">
        <text>[thioredoxin]-disulfide + sulfite + AMP + 2 H(+) = adenosine 5'-phosphosulfate + [thioredoxin]-dithiol</text>
        <dbReference type="Rhea" id="RHEA:21976"/>
        <dbReference type="Rhea" id="RHEA-COMP:10698"/>
        <dbReference type="Rhea" id="RHEA-COMP:10700"/>
        <dbReference type="ChEBI" id="CHEBI:15378"/>
        <dbReference type="ChEBI" id="CHEBI:17359"/>
        <dbReference type="ChEBI" id="CHEBI:29950"/>
        <dbReference type="ChEBI" id="CHEBI:50058"/>
        <dbReference type="ChEBI" id="CHEBI:58243"/>
        <dbReference type="ChEBI" id="CHEBI:456215"/>
        <dbReference type="EC" id="1.8.4.10"/>
    </reaction>
</comment>
<dbReference type="HAMAP" id="MF_00063">
    <property type="entry name" value="CysH"/>
    <property type="match status" value="1"/>
</dbReference>
<organism evidence="6 7">
    <name type="scientific">Cellulomonas marina</name>
    <dbReference type="NCBI Taxonomy" id="988821"/>
    <lineage>
        <taxon>Bacteria</taxon>
        <taxon>Bacillati</taxon>
        <taxon>Actinomycetota</taxon>
        <taxon>Actinomycetes</taxon>
        <taxon>Micrococcales</taxon>
        <taxon>Cellulomonadaceae</taxon>
        <taxon>Cellulomonas</taxon>
    </lineage>
</organism>
<dbReference type="RefSeq" id="WP_090031978.1">
    <property type="nucleotide sequence ID" value="NZ_BONM01000025.1"/>
</dbReference>
<dbReference type="CDD" id="cd23945">
    <property type="entry name" value="PAPS_reductase"/>
    <property type="match status" value="1"/>
</dbReference>
<dbReference type="NCBIfam" id="NF002537">
    <property type="entry name" value="PRK02090.1"/>
    <property type="match status" value="1"/>
</dbReference>
<keyword evidence="2 4" id="KW-0560">Oxidoreductase</keyword>
<keyword evidence="4" id="KW-0963">Cytoplasm</keyword>
<dbReference type="OrthoDB" id="9794018at2"/>
<comment type="function">
    <text evidence="4">Catalyzes the formation of sulfite from adenosine 5'-phosphosulfate (APS) using thioredoxin as an electron donor.</text>
</comment>
<reference evidence="6 7" key="1">
    <citation type="submission" date="2016-10" db="EMBL/GenBank/DDBJ databases">
        <authorList>
            <person name="de Groot N.N."/>
        </authorList>
    </citation>
    <scope>NUCLEOTIDE SEQUENCE [LARGE SCALE GENOMIC DNA]</scope>
    <source>
        <strain evidence="6 7">CGMCC 4.6945</strain>
    </source>
</reference>
<feature type="domain" description="Phosphoadenosine phosphosulphate reductase" evidence="5">
    <location>
        <begin position="76"/>
        <end position="244"/>
    </location>
</feature>
<dbReference type="PANTHER" id="PTHR46509">
    <property type="entry name" value="PHOSPHOADENOSINE PHOSPHOSULFATE REDUCTASE"/>
    <property type="match status" value="1"/>
</dbReference>
<feature type="active site" description="Nucleophile; cysteine thiosulfonate intermediate" evidence="4">
    <location>
        <position position="264"/>
    </location>
</feature>
<dbReference type="NCBIfam" id="TIGR00434">
    <property type="entry name" value="cysH"/>
    <property type="match status" value="1"/>
</dbReference>
<dbReference type="InterPro" id="IPR004511">
    <property type="entry name" value="PAPS/APS_Rdtase"/>
</dbReference>
<evidence type="ECO:0000256" key="4">
    <source>
        <dbReference type="HAMAP-Rule" id="MF_00063"/>
    </source>
</evidence>
<feature type="binding site" evidence="4">
    <location>
        <position position="238"/>
    </location>
    <ligand>
        <name>[4Fe-4S] cluster</name>
        <dbReference type="ChEBI" id="CHEBI:49883"/>
    </ligand>
</feature>
<dbReference type="GO" id="GO:0046872">
    <property type="term" value="F:metal ion binding"/>
    <property type="evidence" value="ECO:0007669"/>
    <property type="project" value="UniProtKB-KW"/>
</dbReference>
<dbReference type="GO" id="GO:0070814">
    <property type="term" value="P:hydrogen sulfide biosynthetic process"/>
    <property type="evidence" value="ECO:0007669"/>
    <property type="project" value="UniProtKB-UniRule"/>
</dbReference>
<dbReference type="AlphaFoldDB" id="A0A1I0XP19"/>
<keyword evidence="4" id="KW-0408">Iron</keyword>
<evidence type="ECO:0000256" key="3">
    <source>
        <dbReference type="ARBA" id="ARBA00024327"/>
    </source>
</evidence>
<dbReference type="InterPro" id="IPR014729">
    <property type="entry name" value="Rossmann-like_a/b/a_fold"/>
</dbReference>
<comment type="cofactor">
    <cofactor evidence="4">
        <name>[4Fe-4S] cluster</name>
        <dbReference type="ChEBI" id="CHEBI:49883"/>
    </cofactor>
    <text evidence="4">Binds 1 [4Fe-4S] cluster per subunit.</text>
</comment>
<dbReference type="EMBL" id="FOKA01000005">
    <property type="protein sequence ID" value="SFB02795.1"/>
    <property type="molecule type" value="Genomic_DNA"/>
</dbReference>
<dbReference type="PIRSF" id="PIRSF000857">
    <property type="entry name" value="PAPS_reductase"/>
    <property type="match status" value="1"/>
</dbReference>
<dbReference type="EC" id="1.8.4.10" evidence="4"/>
<keyword evidence="4" id="KW-0479">Metal-binding</keyword>
<comment type="subcellular location">
    <subcellularLocation>
        <location evidence="4">Cytoplasm</location>
    </subcellularLocation>
</comment>
<dbReference type="GO" id="GO:0004604">
    <property type="term" value="F:phosphoadenylyl-sulfate reductase (thioredoxin) activity"/>
    <property type="evidence" value="ECO:0007669"/>
    <property type="project" value="UniProtKB-UniRule"/>
</dbReference>